<proteinExistence type="predicted"/>
<gene>
    <name evidence="2" type="ORF">GCM10017567_25660</name>
</gene>
<dbReference type="Pfam" id="PF01381">
    <property type="entry name" value="HTH_3"/>
    <property type="match status" value="1"/>
</dbReference>
<keyword evidence="3" id="KW-1185">Reference proteome</keyword>
<evidence type="ECO:0000259" key="1">
    <source>
        <dbReference type="PROSITE" id="PS50943"/>
    </source>
</evidence>
<protein>
    <submittedName>
        <fullName evidence="2">Transcriptional regulator</fullName>
    </submittedName>
</protein>
<sequence length="255" mass="28253">MRQLARKIGVHAQELSNWEYGKRIPKVEQVALLLGFLVVEPGERARLLELARTAREPSWLEKVMPNPKAFTYVQYERETSEMFGWEPVLIPGLFQTPAYTRVVLAGLGVPDEHIERQTLARQVRRDLLTGPRPVPYQAVIGEAALRPGFIEPPVMAEQLRLVLDLARRRSVSVQVLRGSSSCHPGLCGPFAILGFEQLPPIVFIEQFQASGYLYDEDQVAGYRAAAKTLAALALSEQDSCAFIGEVIAELGGSDG</sequence>
<evidence type="ECO:0000313" key="2">
    <source>
        <dbReference type="EMBL" id="GHG08016.1"/>
    </source>
</evidence>
<dbReference type="Proteomes" id="UP000649955">
    <property type="component" value="Unassembled WGS sequence"/>
</dbReference>
<feature type="domain" description="HTH cro/C1-type" evidence="1">
    <location>
        <begin position="1"/>
        <end position="44"/>
    </location>
</feature>
<evidence type="ECO:0000313" key="3">
    <source>
        <dbReference type="Proteomes" id="UP000649955"/>
    </source>
</evidence>
<dbReference type="CDD" id="cd00093">
    <property type="entry name" value="HTH_XRE"/>
    <property type="match status" value="1"/>
</dbReference>
<dbReference type="InterPro" id="IPR043917">
    <property type="entry name" value="DUF5753"/>
</dbReference>
<dbReference type="SUPFAM" id="SSF47413">
    <property type="entry name" value="lambda repressor-like DNA-binding domains"/>
    <property type="match status" value="1"/>
</dbReference>
<dbReference type="Pfam" id="PF19054">
    <property type="entry name" value="DUF5753"/>
    <property type="match status" value="1"/>
</dbReference>
<dbReference type="EMBL" id="BNAW01000008">
    <property type="protein sequence ID" value="GHG08016.1"/>
    <property type="molecule type" value="Genomic_DNA"/>
</dbReference>
<comment type="caution">
    <text evidence="2">The sequence shown here is derived from an EMBL/GenBank/DDBJ whole genome shotgun (WGS) entry which is preliminary data.</text>
</comment>
<reference evidence="3" key="1">
    <citation type="journal article" date="2019" name="Int. J. Syst. Evol. Microbiol.">
        <title>The Global Catalogue of Microorganisms (GCM) 10K type strain sequencing project: providing services to taxonomists for standard genome sequencing and annotation.</title>
        <authorList>
            <consortium name="The Broad Institute Genomics Platform"/>
            <consortium name="The Broad Institute Genome Sequencing Center for Infectious Disease"/>
            <person name="Wu L."/>
            <person name="Ma J."/>
        </authorList>
    </citation>
    <scope>NUCLEOTIDE SEQUENCE [LARGE SCALE GENOMIC DNA]</scope>
    <source>
        <strain evidence="3">CGMCC 4.7680</strain>
    </source>
</reference>
<organism evidence="2 3">
    <name type="scientific">Amycolatopsis bullii</name>
    <dbReference type="NCBI Taxonomy" id="941987"/>
    <lineage>
        <taxon>Bacteria</taxon>
        <taxon>Bacillati</taxon>
        <taxon>Actinomycetota</taxon>
        <taxon>Actinomycetes</taxon>
        <taxon>Pseudonocardiales</taxon>
        <taxon>Pseudonocardiaceae</taxon>
        <taxon>Amycolatopsis</taxon>
    </lineage>
</organism>
<dbReference type="Gene3D" id="1.10.260.40">
    <property type="entry name" value="lambda repressor-like DNA-binding domains"/>
    <property type="match status" value="1"/>
</dbReference>
<dbReference type="PROSITE" id="PS50943">
    <property type="entry name" value="HTH_CROC1"/>
    <property type="match status" value="1"/>
</dbReference>
<accession>A0ABQ3KB02</accession>
<name>A0ABQ3KB02_9PSEU</name>
<dbReference type="InterPro" id="IPR001387">
    <property type="entry name" value="Cro/C1-type_HTH"/>
</dbReference>
<dbReference type="InterPro" id="IPR010982">
    <property type="entry name" value="Lambda_DNA-bd_dom_sf"/>
</dbReference>